<dbReference type="GO" id="GO:0005886">
    <property type="term" value="C:plasma membrane"/>
    <property type="evidence" value="ECO:0007669"/>
    <property type="project" value="TreeGrafter"/>
</dbReference>
<dbReference type="Gene3D" id="1.10.287.470">
    <property type="entry name" value="Helix hairpin bin"/>
    <property type="match status" value="1"/>
</dbReference>
<feature type="domain" description="Multidrug resistance protein MdtA-like beta-barrel" evidence="6">
    <location>
        <begin position="237"/>
        <end position="321"/>
    </location>
</feature>
<feature type="domain" description="Multidrug resistance protein MdtA-like barrel-sandwich hybrid" evidence="5">
    <location>
        <begin position="92"/>
        <end position="227"/>
    </location>
</feature>
<dbReference type="InterPro" id="IPR058624">
    <property type="entry name" value="MdtA-like_HH"/>
</dbReference>
<reference evidence="8 9" key="1">
    <citation type="submission" date="2018-03" db="EMBL/GenBank/DDBJ databases">
        <title>Genomic Encyclopedia of Archaeal and Bacterial Type Strains, Phase II (KMG-II): from individual species to whole genera.</title>
        <authorList>
            <person name="Goeker M."/>
        </authorList>
    </citation>
    <scope>NUCLEOTIDE SEQUENCE [LARGE SCALE GENOMIC DNA]</scope>
    <source>
        <strain evidence="8 9">DSM 29057</strain>
    </source>
</reference>
<evidence type="ECO:0000259" key="7">
    <source>
        <dbReference type="Pfam" id="PF25967"/>
    </source>
</evidence>
<dbReference type="SUPFAM" id="SSF111369">
    <property type="entry name" value="HlyD-like secretion proteins"/>
    <property type="match status" value="1"/>
</dbReference>
<dbReference type="GO" id="GO:0022857">
    <property type="term" value="F:transmembrane transporter activity"/>
    <property type="evidence" value="ECO:0007669"/>
    <property type="project" value="InterPro"/>
</dbReference>
<evidence type="ECO:0000259" key="4">
    <source>
        <dbReference type="Pfam" id="PF25876"/>
    </source>
</evidence>
<dbReference type="NCBIfam" id="TIGR01730">
    <property type="entry name" value="RND_mfp"/>
    <property type="match status" value="1"/>
</dbReference>
<comment type="similarity">
    <text evidence="2">Belongs to the membrane fusion protein (MFP) (TC 8.A.1) family.</text>
</comment>
<dbReference type="Gene3D" id="2.40.420.20">
    <property type="match status" value="1"/>
</dbReference>
<dbReference type="Pfam" id="PF25876">
    <property type="entry name" value="HH_MFP_RND"/>
    <property type="match status" value="1"/>
</dbReference>
<dbReference type="InterPro" id="IPR058627">
    <property type="entry name" value="MdtA-like_C"/>
</dbReference>
<feature type="domain" description="Multidrug resistance protein MdtA-like alpha-helical hairpin" evidence="4">
    <location>
        <begin position="132"/>
        <end position="202"/>
    </location>
</feature>
<feature type="domain" description="Multidrug resistance protein MdtA-like C-terminal permuted SH3" evidence="7">
    <location>
        <begin position="325"/>
        <end position="385"/>
    </location>
</feature>
<evidence type="ECO:0000256" key="1">
    <source>
        <dbReference type="ARBA" id="ARBA00004196"/>
    </source>
</evidence>
<evidence type="ECO:0000313" key="8">
    <source>
        <dbReference type="EMBL" id="PSL25174.1"/>
    </source>
</evidence>
<comment type="subcellular location">
    <subcellularLocation>
        <location evidence="1">Cell envelope</location>
    </subcellularLocation>
</comment>
<dbReference type="GO" id="GO:0030313">
    <property type="term" value="C:cell envelope"/>
    <property type="evidence" value="ECO:0007669"/>
    <property type="project" value="UniProtKB-SubCell"/>
</dbReference>
<name>A0A2P8FTX6_9BACT</name>
<accession>A0A2P8FTX6</accession>
<evidence type="ECO:0000256" key="3">
    <source>
        <dbReference type="SAM" id="Coils"/>
    </source>
</evidence>
<dbReference type="PANTHER" id="PTHR30158">
    <property type="entry name" value="ACRA/E-RELATED COMPONENT OF DRUG EFFLUX TRANSPORTER"/>
    <property type="match status" value="1"/>
</dbReference>
<protein>
    <submittedName>
        <fullName evidence="8">Membrane fusion protein (Multidrug efflux system)</fullName>
    </submittedName>
</protein>
<evidence type="ECO:0000259" key="5">
    <source>
        <dbReference type="Pfam" id="PF25917"/>
    </source>
</evidence>
<evidence type="ECO:0000256" key="2">
    <source>
        <dbReference type="ARBA" id="ARBA00009477"/>
    </source>
</evidence>
<dbReference type="Pfam" id="PF25967">
    <property type="entry name" value="RND-MFP_C"/>
    <property type="match status" value="1"/>
</dbReference>
<dbReference type="Gene3D" id="2.40.50.100">
    <property type="match status" value="1"/>
</dbReference>
<gene>
    <name evidence="8" type="ORF">CLV60_11293</name>
</gene>
<dbReference type="GO" id="GO:0046677">
    <property type="term" value="P:response to antibiotic"/>
    <property type="evidence" value="ECO:0007669"/>
    <property type="project" value="TreeGrafter"/>
</dbReference>
<dbReference type="AlphaFoldDB" id="A0A2P8FTX6"/>
<proteinExistence type="inferred from homology"/>
<organism evidence="8 9">
    <name type="scientific">Dyadobacter jiangsuensis</name>
    <dbReference type="NCBI Taxonomy" id="1591085"/>
    <lineage>
        <taxon>Bacteria</taxon>
        <taxon>Pseudomonadati</taxon>
        <taxon>Bacteroidota</taxon>
        <taxon>Cytophagia</taxon>
        <taxon>Cytophagales</taxon>
        <taxon>Spirosomataceae</taxon>
        <taxon>Dyadobacter</taxon>
    </lineage>
</organism>
<dbReference type="Pfam" id="PF25917">
    <property type="entry name" value="BSH_RND"/>
    <property type="match status" value="1"/>
</dbReference>
<comment type="caution">
    <text evidence="8">The sequence shown here is derived from an EMBL/GenBank/DDBJ whole genome shotgun (WGS) entry which is preliminary data.</text>
</comment>
<dbReference type="Proteomes" id="UP000241964">
    <property type="component" value="Unassembled WGS sequence"/>
</dbReference>
<sequence length="413" mass="45726">MLFLLLHGLPARPKGYSYSLALPPTNLYKRNMMKDLKWPLLLLVSIFAYGCASKSETLTETKDSVPTIPVTELRPQKTELHREYVGNIHALRNVEIYARVKGYLEEVYVDEGKEVRKGQTLFRINNEEYEAQLAKAKANLQSAIADAKGAELEVKRVKLLVDKNVVAKSELEVAQAKLAAANAKIEEAKSEKSNAAIQLAHTVIKAPFDGVIDRLPTKMGSLIDEGTLLTTLSDIKTVYAYFNVSENEYLEYVKARDKAATKQAVVELELADGSFFKHKGVIETMEGAFDEGTGSIAFRARFSNPEKLLKHGSTGTVRLTNTVENAILIPQQAAFEIQDKNFVYVLGKDNKVKTRSFVPQSRLSTFYVVKSGLESGETIVCEGLQSLRDGATINPKTVSSDTVSTEKIELTAR</sequence>
<dbReference type="Gene3D" id="2.40.30.170">
    <property type="match status" value="1"/>
</dbReference>
<dbReference type="InterPro" id="IPR006143">
    <property type="entry name" value="RND_pump_MFP"/>
</dbReference>
<evidence type="ECO:0000259" key="6">
    <source>
        <dbReference type="Pfam" id="PF25944"/>
    </source>
</evidence>
<feature type="coiled-coil region" evidence="3">
    <location>
        <begin position="126"/>
        <end position="198"/>
    </location>
</feature>
<keyword evidence="3" id="KW-0175">Coiled coil</keyword>
<dbReference type="InterPro" id="IPR058625">
    <property type="entry name" value="MdtA-like_BSH"/>
</dbReference>
<dbReference type="EMBL" id="PYAS01000012">
    <property type="protein sequence ID" value="PSL25174.1"/>
    <property type="molecule type" value="Genomic_DNA"/>
</dbReference>
<dbReference type="PANTHER" id="PTHR30158:SF23">
    <property type="entry name" value="MULTIDRUG RESISTANCE PROTEIN MEXA"/>
    <property type="match status" value="1"/>
</dbReference>
<dbReference type="InterPro" id="IPR058626">
    <property type="entry name" value="MdtA-like_b-barrel"/>
</dbReference>
<keyword evidence="9" id="KW-1185">Reference proteome</keyword>
<evidence type="ECO:0000313" key="9">
    <source>
        <dbReference type="Proteomes" id="UP000241964"/>
    </source>
</evidence>
<dbReference type="Pfam" id="PF25944">
    <property type="entry name" value="Beta-barrel_RND"/>
    <property type="match status" value="1"/>
</dbReference>